<evidence type="ECO:0000256" key="3">
    <source>
        <dbReference type="ARBA" id="ARBA00012780"/>
    </source>
</evidence>
<reference evidence="9" key="1">
    <citation type="submission" date="2022-07" db="EMBL/GenBank/DDBJ databases">
        <authorList>
            <person name="Macas J."/>
            <person name="Novak P."/>
            <person name="Neumann P."/>
        </authorList>
    </citation>
    <scope>NUCLEOTIDE SEQUENCE</scope>
</reference>
<protein>
    <recommendedName>
        <fullName evidence="3">glucan endo-1,3-beta-D-glucosidase</fullName>
        <ecNumber evidence="3">3.2.1.39</ecNumber>
    </recommendedName>
</protein>
<dbReference type="FunFam" id="3.20.20.80:FF:000005">
    <property type="entry name" value="Glucan endo-1,3-beta-glucosidase 14"/>
    <property type="match status" value="1"/>
</dbReference>
<evidence type="ECO:0000256" key="6">
    <source>
        <dbReference type="ARBA" id="ARBA00023295"/>
    </source>
</evidence>
<evidence type="ECO:0000313" key="9">
    <source>
        <dbReference type="EMBL" id="CAH9124978.1"/>
    </source>
</evidence>
<dbReference type="Gene3D" id="3.20.20.80">
    <property type="entry name" value="Glycosidases"/>
    <property type="match status" value="1"/>
</dbReference>
<dbReference type="PANTHER" id="PTHR32227">
    <property type="entry name" value="GLUCAN ENDO-1,3-BETA-GLUCOSIDASE BG1-RELATED-RELATED"/>
    <property type="match status" value="1"/>
</dbReference>
<comment type="caution">
    <text evidence="9">The sequence shown here is derived from an EMBL/GenBank/DDBJ whole genome shotgun (WGS) entry which is preliminary data.</text>
</comment>
<dbReference type="EC" id="3.2.1.39" evidence="3"/>
<organism evidence="9 10">
    <name type="scientific">Cuscuta epithymum</name>
    <dbReference type="NCBI Taxonomy" id="186058"/>
    <lineage>
        <taxon>Eukaryota</taxon>
        <taxon>Viridiplantae</taxon>
        <taxon>Streptophyta</taxon>
        <taxon>Embryophyta</taxon>
        <taxon>Tracheophyta</taxon>
        <taxon>Spermatophyta</taxon>
        <taxon>Magnoliopsida</taxon>
        <taxon>eudicotyledons</taxon>
        <taxon>Gunneridae</taxon>
        <taxon>Pentapetalae</taxon>
        <taxon>asterids</taxon>
        <taxon>lamiids</taxon>
        <taxon>Solanales</taxon>
        <taxon>Convolvulaceae</taxon>
        <taxon>Cuscuteae</taxon>
        <taxon>Cuscuta</taxon>
        <taxon>Cuscuta subgen. Cuscuta</taxon>
    </lineage>
</organism>
<sequence length="418" mass="44914">MEHIPFPLSAPLLLQLTLLFSVIFCPARVICIGVNYGQIANNLPAPENAVQLVKCIGATKVKLYDADPKVLTAFAHTSVELIVSIGNEHLPEMSDCDKARAWVLQNVSPYLPATKITSIIVGNEALTTGNASLLFPAMKNVYDALLKLNLQNQIQVTTAHSLAVLDASYPPSAGTFKSNLTHYICEILEFSNITGAPVLINAYPYFAYQADPANVRLEYALFQPNPGTNDAGNRNVHYDNLLFAQIDAVYAAAAKMGYPNVCVQVSETGWPSKGGPTEAAATKQNAMTYNRNLLNLAANRGRTPLSPGRCNLEVSVFALFNENQKPGPLSEQNYGLFNADGSPAYQIGSSACGNTNRSIGSGPVSGIYPPTTLSPMAGSPGNVYIPISSDAVRSHLCMKRFGFVLIVAFLCHIALNKM</sequence>
<evidence type="ECO:0000256" key="4">
    <source>
        <dbReference type="ARBA" id="ARBA00022729"/>
    </source>
</evidence>
<dbReference type="Pfam" id="PF00332">
    <property type="entry name" value="Glyco_hydro_17"/>
    <property type="match status" value="1"/>
</dbReference>
<dbReference type="InterPro" id="IPR044965">
    <property type="entry name" value="Glyco_hydro_17_plant"/>
</dbReference>
<dbReference type="Proteomes" id="UP001152523">
    <property type="component" value="Unassembled WGS sequence"/>
</dbReference>
<comment type="catalytic activity">
    <reaction evidence="1">
        <text>Hydrolysis of (1-&gt;3)-beta-D-glucosidic linkages in (1-&gt;3)-beta-D-glucans.</text>
        <dbReference type="EC" id="3.2.1.39"/>
    </reaction>
</comment>
<comment type="similarity">
    <text evidence="2 7">Belongs to the glycosyl hydrolase 17 family.</text>
</comment>
<keyword evidence="5" id="KW-0378">Hydrolase</keyword>
<feature type="chain" id="PRO_5043628320" description="glucan endo-1,3-beta-D-glucosidase" evidence="8">
    <location>
        <begin position="28"/>
        <end position="418"/>
    </location>
</feature>
<dbReference type="InterPro" id="IPR017853">
    <property type="entry name" value="GH"/>
</dbReference>
<evidence type="ECO:0000256" key="1">
    <source>
        <dbReference type="ARBA" id="ARBA00000382"/>
    </source>
</evidence>
<evidence type="ECO:0000256" key="2">
    <source>
        <dbReference type="ARBA" id="ARBA00008773"/>
    </source>
</evidence>
<evidence type="ECO:0000313" key="10">
    <source>
        <dbReference type="Proteomes" id="UP001152523"/>
    </source>
</evidence>
<gene>
    <name evidence="9" type="ORF">CEPIT_LOCUS26389</name>
</gene>
<feature type="signal peptide" evidence="8">
    <location>
        <begin position="1"/>
        <end position="27"/>
    </location>
</feature>
<keyword evidence="6" id="KW-0326">Glycosidase</keyword>
<name>A0AAV0ELB0_9ASTE</name>
<evidence type="ECO:0000256" key="5">
    <source>
        <dbReference type="ARBA" id="ARBA00022801"/>
    </source>
</evidence>
<dbReference type="GO" id="GO:0042973">
    <property type="term" value="F:glucan endo-1,3-beta-D-glucosidase activity"/>
    <property type="evidence" value="ECO:0007669"/>
    <property type="project" value="UniProtKB-EC"/>
</dbReference>
<dbReference type="EMBL" id="CAMAPF010000935">
    <property type="protein sequence ID" value="CAH9124978.1"/>
    <property type="molecule type" value="Genomic_DNA"/>
</dbReference>
<dbReference type="AlphaFoldDB" id="A0AAV0ELB0"/>
<accession>A0AAV0ELB0</accession>
<evidence type="ECO:0000256" key="8">
    <source>
        <dbReference type="SAM" id="SignalP"/>
    </source>
</evidence>
<keyword evidence="10" id="KW-1185">Reference proteome</keyword>
<dbReference type="SUPFAM" id="SSF51445">
    <property type="entry name" value="(Trans)glycosidases"/>
    <property type="match status" value="1"/>
</dbReference>
<proteinExistence type="inferred from homology"/>
<evidence type="ECO:0000256" key="7">
    <source>
        <dbReference type="RuleBase" id="RU004335"/>
    </source>
</evidence>
<keyword evidence="4 8" id="KW-0732">Signal</keyword>
<dbReference type="GO" id="GO:0005975">
    <property type="term" value="P:carbohydrate metabolic process"/>
    <property type="evidence" value="ECO:0007669"/>
    <property type="project" value="InterPro"/>
</dbReference>
<dbReference type="InterPro" id="IPR000490">
    <property type="entry name" value="Glyco_hydro_17"/>
</dbReference>